<proteinExistence type="predicted"/>
<sequence>MKSSMHQMNRRTRDVMHLERARYLEQSFIVMRDELEKSMAAQQISLRLANEMMAEMRQWREYLEYQSRNPVRVTFALDPVTPRPEEPNMNHQMGRQYSDQQAQHYVDPGQDFRNESPMISRQMNGSYWFADQFNFRDREPR</sequence>
<evidence type="ECO:0000313" key="2">
    <source>
        <dbReference type="Proteomes" id="UP000186922"/>
    </source>
</evidence>
<dbReference type="Proteomes" id="UP000186922">
    <property type="component" value="Unassembled WGS sequence"/>
</dbReference>
<comment type="caution">
    <text evidence="1">The sequence shown here is derived from an EMBL/GenBank/DDBJ whole genome shotgun (WGS) entry which is preliminary data.</text>
</comment>
<name>A0A1D1V3H5_RAMVA</name>
<dbReference type="EMBL" id="BDGG01000003">
    <property type="protein sequence ID" value="GAU95440.1"/>
    <property type="molecule type" value="Genomic_DNA"/>
</dbReference>
<evidence type="ECO:0000313" key="1">
    <source>
        <dbReference type="EMBL" id="GAU95440.1"/>
    </source>
</evidence>
<dbReference type="AlphaFoldDB" id="A0A1D1V3H5"/>
<reference evidence="1 2" key="1">
    <citation type="journal article" date="2016" name="Nat. Commun.">
        <title>Extremotolerant tardigrade genome and improved radiotolerance of human cultured cells by tardigrade-unique protein.</title>
        <authorList>
            <person name="Hashimoto T."/>
            <person name="Horikawa D.D."/>
            <person name="Saito Y."/>
            <person name="Kuwahara H."/>
            <person name="Kozuka-Hata H."/>
            <person name="Shin-I T."/>
            <person name="Minakuchi Y."/>
            <person name="Ohishi K."/>
            <person name="Motoyama A."/>
            <person name="Aizu T."/>
            <person name="Enomoto A."/>
            <person name="Kondo K."/>
            <person name="Tanaka S."/>
            <person name="Hara Y."/>
            <person name="Koshikawa S."/>
            <person name="Sagara H."/>
            <person name="Miura T."/>
            <person name="Yokobori S."/>
            <person name="Miyagawa K."/>
            <person name="Suzuki Y."/>
            <person name="Kubo T."/>
            <person name="Oyama M."/>
            <person name="Kohara Y."/>
            <person name="Fujiyama A."/>
            <person name="Arakawa K."/>
            <person name="Katayama T."/>
            <person name="Toyoda A."/>
            <person name="Kunieda T."/>
        </authorList>
    </citation>
    <scope>NUCLEOTIDE SEQUENCE [LARGE SCALE GENOMIC DNA]</scope>
    <source>
        <strain evidence="1 2">YOKOZUNA-1</strain>
    </source>
</reference>
<gene>
    <name evidence="1" type="primary">RvY_07058</name>
    <name evidence="1" type="synonym">RvY_07058.2</name>
    <name evidence="1" type="ORF">RvY_07058-2</name>
</gene>
<organism evidence="1 2">
    <name type="scientific">Ramazzottius varieornatus</name>
    <name type="common">Water bear</name>
    <name type="synonym">Tardigrade</name>
    <dbReference type="NCBI Taxonomy" id="947166"/>
    <lineage>
        <taxon>Eukaryota</taxon>
        <taxon>Metazoa</taxon>
        <taxon>Ecdysozoa</taxon>
        <taxon>Tardigrada</taxon>
        <taxon>Eutardigrada</taxon>
        <taxon>Parachela</taxon>
        <taxon>Hypsibioidea</taxon>
        <taxon>Ramazzottiidae</taxon>
        <taxon>Ramazzottius</taxon>
    </lineage>
</organism>
<accession>A0A1D1V3H5</accession>
<protein>
    <submittedName>
        <fullName evidence="1">Uncharacterized protein</fullName>
    </submittedName>
</protein>
<keyword evidence="2" id="KW-1185">Reference proteome</keyword>